<dbReference type="InterPro" id="IPR052159">
    <property type="entry name" value="Competence_DNA_uptake"/>
</dbReference>
<dbReference type="SUPFAM" id="SSF56281">
    <property type="entry name" value="Metallo-hydrolase/oxidoreductase"/>
    <property type="match status" value="1"/>
</dbReference>
<dbReference type="InterPro" id="IPR035681">
    <property type="entry name" value="ComA-like_MBL"/>
</dbReference>
<feature type="transmembrane region" description="Helical" evidence="1">
    <location>
        <begin position="9"/>
        <end position="29"/>
    </location>
</feature>
<name>A0A1G2BR93_9BACT</name>
<gene>
    <name evidence="3" type="ORF">A3H70_01460</name>
</gene>
<dbReference type="EMBL" id="MHKO01000040">
    <property type="protein sequence ID" value="OGY91685.1"/>
    <property type="molecule type" value="Genomic_DNA"/>
</dbReference>
<evidence type="ECO:0000256" key="1">
    <source>
        <dbReference type="SAM" id="Phobius"/>
    </source>
</evidence>
<dbReference type="InterPro" id="IPR036866">
    <property type="entry name" value="RibonucZ/Hydroxyglut_hydro"/>
</dbReference>
<dbReference type="PANTHER" id="PTHR30619">
    <property type="entry name" value="DNA INTERNALIZATION/COMPETENCE PROTEIN COMEC/REC2"/>
    <property type="match status" value="1"/>
</dbReference>
<keyword evidence="1" id="KW-1133">Transmembrane helix</keyword>
<organism evidence="3 4">
    <name type="scientific">Candidatus Komeilibacteria bacterium RIFCSPLOWO2_02_FULL_48_11</name>
    <dbReference type="NCBI Taxonomy" id="1798553"/>
    <lineage>
        <taxon>Bacteria</taxon>
        <taxon>Candidatus Komeiliibacteriota</taxon>
    </lineage>
</organism>
<dbReference type="Pfam" id="PF00753">
    <property type="entry name" value="Lactamase_B"/>
    <property type="match status" value="1"/>
</dbReference>
<dbReference type="SMART" id="SM00849">
    <property type="entry name" value="Lactamase_B"/>
    <property type="match status" value="1"/>
</dbReference>
<dbReference type="Proteomes" id="UP000178109">
    <property type="component" value="Unassembled WGS sequence"/>
</dbReference>
<dbReference type="AlphaFoldDB" id="A0A1G2BR93"/>
<dbReference type="STRING" id="1798553.A3H70_01460"/>
<protein>
    <recommendedName>
        <fullName evidence="2">Metallo-beta-lactamase domain-containing protein</fullName>
    </recommendedName>
</protein>
<proteinExistence type="predicted"/>
<accession>A0A1G2BR93</accession>
<evidence type="ECO:0000259" key="2">
    <source>
        <dbReference type="SMART" id="SM00849"/>
    </source>
</evidence>
<keyword evidence="1" id="KW-0472">Membrane</keyword>
<dbReference type="InterPro" id="IPR001279">
    <property type="entry name" value="Metallo-B-lactamas"/>
</dbReference>
<evidence type="ECO:0000313" key="4">
    <source>
        <dbReference type="Proteomes" id="UP000178109"/>
    </source>
</evidence>
<dbReference type="Gene3D" id="3.60.15.10">
    <property type="entry name" value="Ribonuclease Z/Hydroxyacylglutathione hydrolase-like"/>
    <property type="match status" value="1"/>
</dbReference>
<dbReference type="PANTHER" id="PTHR30619:SF1">
    <property type="entry name" value="RECOMBINATION PROTEIN 2"/>
    <property type="match status" value="1"/>
</dbReference>
<evidence type="ECO:0000313" key="3">
    <source>
        <dbReference type="EMBL" id="OGY91685.1"/>
    </source>
</evidence>
<reference evidence="3 4" key="1">
    <citation type="journal article" date="2016" name="Nat. Commun.">
        <title>Thousands of microbial genomes shed light on interconnected biogeochemical processes in an aquifer system.</title>
        <authorList>
            <person name="Anantharaman K."/>
            <person name="Brown C.T."/>
            <person name="Hug L.A."/>
            <person name="Sharon I."/>
            <person name="Castelle C.J."/>
            <person name="Probst A.J."/>
            <person name="Thomas B.C."/>
            <person name="Singh A."/>
            <person name="Wilkins M.J."/>
            <person name="Karaoz U."/>
            <person name="Brodie E.L."/>
            <person name="Williams K.H."/>
            <person name="Hubbard S.S."/>
            <person name="Banfield J.F."/>
        </authorList>
    </citation>
    <scope>NUCLEOTIDE SEQUENCE [LARGE SCALE GENOMIC DNA]</scope>
</reference>
<keyword evidence="1" id="KW-0812">Transmembrane</keyword>
<dbReference type="CDD" id="cd07731">
    <property type="entry name" value="ComA-like_MBL-fold"/>
    <property type="match status" value="1"/>
</dbReference>
<sequence length="289" mass="31997">MTLKRYQQIIVLLTGLTLVIIVLTFILYWQARNKPNVEVVFLDVGQGDSILIKTKYNQQILIDGGPDANVLGRLGRHLPFYDKDLDLVIATHPDADHIAGLVDVLKRYRVGLMLEPGLAHPTGIYQALQQEIAKKSITQHLVASRQIYDLGDNLFLDVLYPDTSFVGQDLEDANSASIVVRLTDGQIDYLFTGDAPIETEDKIAALYGSGLDSEILKLGHHGSKTSSSEPFLEAVAPEAAVISVGRDNRYGHPSLTILNRLKKLQIPVLRTDELGDIKLRSDGEYVELK</sequence>
<comment type="caution">
    <text evidence="3">The sequence shown here is derived from an EMBL/GenBank/DDBJ whole genome shotgun (WGS) entry which is preliminary data.</text>
</comment>
<feature type="domain" description="Metallo-beta-lactamase" evidence="2">
    <location>
        <begin position="46"/>
        <end position="246"/>
    </location>
</feature>